<feature type="transmembrane region" description="Helical" evidence="7">
    <location>
        <begin position="168"/>
        <end position="187"/>
    </location>
</feature>
<evidence type="ECO:0000313" key="8">
    <source>
        <dbReference type="EMBL" id="EGF22677.1"/>
    </source>
</evidence>
<evidence type="ECO:0000313" key="9">
    <source>
        <dbReference type="Proteomes" id="UP000005947"/>
    </source>
</evidence>
<keyword evidence="9" id="KW-1185">Reference proteome</keyword>
<evidence type="ECO:0000256" key="1">
    <source>
        <dbReference type="ARBA" id="ARBA00004141"/>
    </source>
</evidence>
<dbReference type="InterPro" id="IPR001626">
    <property type="entry name" value="ABC_TroCD"/>
</dbReference>
<keyword evidence="3 6" id="KW-0812">Transmembrane</keyword>
<dbReference type="PANTHER" id="PTHR30477:SF0">
    <property type="entry name" value="METAL TRANSPORT SYSTEM MEMBRANE PROTEIN TM_0125-RELATED"/>
    <property type="match status" value="1"/>
</dbReference>
<dbReference type="InterPro" id="IPR037294">
    <property type="entry name" value="ABC_BtuC-like"/>
</dbReference>
<dbReference type="Pfam" id="PF00950">
    <property type="entry name" value="ABC-3"/>
    <property type="match status" value="1"/>
</dbReference>
<evidence type="ECO:0000256" key="4">
    <source>
        <dbReference type="ARBA" id="ARBA00022989"/>
    </source>
</evidence>
<feature type="transmembrane region" description="Helical" evidence="7">
    <location>
        <begin position="12"/>
        <end position="35"/>
    </location>
</feature>
<dbReference type="PANTHER" id="PTHR30477">
    <property type="entry name" value="ABC-TRANSPORTER METAL-BINDING PROTEIN"/>
    <property type="match status" value="1"/>
</dbReference>
<sequence>MFDLLSIFQFEFMRRTLAAGLMLAIALPLIGIVMINRKTSMVSDALSHVSLMGVGLGLIFGFDPVIGAVCTCIVAGFFIEGIRAKMPQFGDMSVAVIMSAGLGMAVVLADFAPGGNTFESYLFGSVSAVTVVDLISTAVVFVATLLVSIICYAGLLDLAIDVTLARLAGVKVALVNGVFTLLAAIMIGLACKVVGALLVVSLVALPVATALIISRSYFQTCVLSVILGIIYTMVGLIFSYFEDVRPGGAIVVAAVIGIVIFLIVSSIKNRFNPTKGRGISNAAAASAQ</sequence>
<reference evidence="8 9" key="1">
    <citation type="submission" date="2011-02" db="EMBL/GenBank/DDBJ databases">
        <authorList>
            <person name="Muzny D."/>
            <person name="Qin X."/>
            <person name="Buhay C."/>
            <person name="Dugan-Rocha S."/>
            <person name="Ding Y."/>
            <person name="Chen G."/>
            <person name="Hawes A."/>
            <person name="Holder M."/>
            <person name="Jhangiani S."/>
            <person name="Johnson A."/>
            <person name="Khan Z."/>
            <person name="Li Z."/>
            <person name="Liu W."/>
            <person name="Liu X."/>
            <person name="Perez L."/>
            <person name="Shen H."/>
            <person name="Wang Q."/>
            <person name="Watt J."/>
            <person name="Xi L."/>
            <person name="Xin Y."/>
            <person name="Zhou J."/>
            <person name="Deng J."/>
            <person name="Jiang H."/>
            <person name="Liu Y."/>
            <person name="Qu J."/>
            <person name="Song X.-Z."/>
            <person name="Zhang L."/>
            <person name="Villasana D."/>
            <person name="Johnson A."/>
            <person name="Liu J."/>
            <person name="Liyanage D."/>
            <person name="Lorensuhewa L."/>
            <person name="Robinson T."/>
            <person name="Song A."/>
            <person name="Song B.-B."/>
            <person name="Dinh H."/>
            <person name="Thornton R."/>
            <person name="Coyle M."/>
            <person name="Francisco L."/>
            <person name="Jackson L."/>
            <person name="Javaid M."/>
            <person name="Korchina V."/>
            <person name="Kovar C."/>
            <person name="Mata R."/>
            <person name="Mathew T."/>
            <person name="Ngo R."/>
            <person name="Nguyen L."/>
            <person name="Nguyen N."/>
            <person name="Okwuonu G."/>
            <person name="Ongeri F."/>
            <person name="Pham C."/>
            <person name="Simmons D."/>
            <person name="Wilczek-Boney K."/>
            <person name="Hale W."/>
            <person name="Jakkamsetti A."/>
            <person name="Pham P."/>
            <person name="Ruth R."/>
            <person name="San Lucas F."/>
            <person name="Warren J."/>
            <person name="Zhang J."/>
            <person name="Zhao Z."/>
            <person name="Zhou C."/>
            <person name="Zhu D."/>
            <person name="Lee S."/>
            <person name="Bess C."/>
            <person name="Blankenburg K."/>
            <person name="Forbes L."/>
            <person name="Fu Q."/>
            <person name="Gubbala S."/>
            <person name="Hirani K."/>
            <person name="Jayaseelan J.C."/>
            <person name="Lara F."/>
            <person name="Munidasa M."/>
            <person name="Palculict T."/>
            <person name="Patil S."/>
            <person name="Pu L.-L."/>
            <person name="Saada N."/>
            <person name="Tang L."/>
            <person name="Weissenberger G."/>
            <person name="Zhu Y."/>
            <person name="Hemphill L."/>
            <person name="Shang Y."/>
            <person name="Youmans B."/>
            <person name="Ayvaz T."/>
            <person name="Ross M."/>
            <person name="Santibanez J."/>
            <person name="Aqrawi P."/>
            <person name="Gross S."/>
            <person name="Joshi V."/>
            <person name="Fowler G."/>
            <person name="Nazareth L."/>
            <person name="Reid J."/>
            <person name="Worley K."/>
            <person name="Petrosino J."/>
            <person name="Highlander S."/>
            <person name="Gibbs R."/>
        </authorList>
    </citation>
    <scope>NUCLEOTIDE SEQUENCE [LARGE SCALE GENOMIC DNA]</scope>
    <source>
        <strain evidence="8 9">DSM 15829</strain>
    </source>
</reference>
<dbReference type="GeneID" id="93210002"/>
<comment type="subcellular location">
    <subcellularLocation>
        <location evidence="6">Cell membrane</location>
        <topology evidence="6">Multi-pass membrane protein</topology>
    </subcellularLocation>
    <subcellularLocation>
        <location evidence="1">Membrane</location>
        <topology evidence="1">Multi-pass membrane protein</topology>
    </subcellularLocation>
</comment>
<dbReference type="GO" id="GO:0010043">
    <property type="term" value="P:response to zinc ion"/>
    <property type="evidence" value="ECO:0007669"/>
    <property type="project" value="TreeGrafter"/>
</dbReference>
<feature type="transmembrane region" description="Helical" evidence="7">
    <location>
        <begin position="55"/>
        <end position="79"/>
    </location>
</feature>
<comment type="similarity">
    <text evidence="2 6">Belongs to the ABC-3 integral membrane protein family.</text>
</comment>
<feature type="transmembrane region" description="Helical" evidence="7">
    <location>
        <begin position="91"/>
        <end position="114"/>
    </location>
</feature>
<organism evidence="8 9">
    <name type="scientific">Fannyhessea vaginae DSM 15829</name>
    <dbReference type="NCBI Taxonomy" id="525256"/>
    <lineage>
        <taxon>Bacteria</taxon>
        <taxon>Bacillati</taxon>
        <taxon>Actinomycetota</taxon>
        <taxon>Coriobacteriia</taxon>
        <taxon>Coriobacteriales</taxon>
        <taxon>Atopobiaceae</taxon>
        <taxon>Fannyhessea</taxon>
    </lineage>
</organism>
<accession>F1T6U8</accession>
<dbReference type="SUPFAM" id="SSF81345">
    <property type="entry name" value="ABC transporter involved in vitamin B12 uptake, BtuC"/>
    <property type="match status" value="1"/>
</dbReference>
<dbReference type="RefSeq" id="WP_006303394.1">
    <property type="nucleotide sequence ID" value="NZ_ACGK02000005.1"/>
</dbReference>
<keyword evidence="6" id="KW-0813">Transport</keyword>
<evidence type="ECO:0000256" key="2">
    <source>
        <dbReference type="ARBA" id="ARBA00008034"/>
    </source>
</evidence>
<feature type="transmembrane region" description="Helical" evidence="7">
    <location>
        <begin position="247"/>
        <end position="267"/>
    </location>
</feature>
<evidence type="ECO:0000256" key="6">
    <source>
        <dbReference type="RuleBase" id="RU003943"/>
    </source>
</evidence>
<feature type="transmembrane region" description="Helical" evidence="7">
    <location>
        <begin position="134"/>
        <end position="156"/>
    </location>
</feature>
<name>F1T6U8_9ACTN</name>
<dbReference type="AlphaFoldDB" id="F1T6U8"/>
<dbReference type="eggNOG" id="COG1108">
    <property type="taxonomic scope" value="Bacteria"/>
</dbReference>
<proteinExistence type="inferred from homology"/>
<comment type="caution">
    <text evidence="8">The sequence shown here is derived from an EMBL/GenBank/DDBJ whole genome shotgun (WGS) entry which is preliminary data.</text>
</comment>
<dbReference type="OrthoDB" id="9798540at2"/>
<dbReference type="Gene3D" id="1.10.3470.10">
    <property type="entry name" value="ABC transporter involved in vitamin B12 uptake, BtuC"/>
    <property type="match status" value="1"/>
</dbReference>
<protein>
    <submittedName>
        <fullName evidence="8">Putative ATP synthase F0, A subunit</fullName>
    </submittedName>
</protein>
<keyword evidence="4 7" id="KW-1133">Transmembrane helix</keyword>
<gene>
    <name evidence="8" type="ORF">HMPREF0091_11184</name>
</gene>
<feature type="transmembrane region" description="Helical" evidence="7">
    <location>
        <begin position="193"/>
        <end position="213"/>
    </location>
</feature>
<keyword evidence="5 7" id="KW-0472">Membrane</keyword>
<evidence type="ECO:0000256" key="7">
    <source>
        <dbReference type="SAM" id="Phobius"/>
    </source>
</evidence>
<dbReference type="GO" id="GO:0043190">
    <property type="term" value="C:ATP-binding cassette (ABC) transporter complex"/>
    <property type="evidence" value="ECO:0007669"/>
    <property type="project" value="InterPro"/>
</dbReference>
<dbReference type="EMBL" id="ACGK02000005">
    <property type="protein sequence ID" value="EGF22677.1"/>
    <property type="molecule type" value="Genomic_DNA"/>
</dbReference>
<evidence type="ECO:0000256" key="5">
    <source>
        <dbReference type="ARBA" id="ARBA00023136"/>
    </source>
</evidence>
<feature type="transmembrane region" description="Helical" evidence="7">
    <location>
        <begin position="220"/>
        <end position="241"/>
    </location>
</feature>
<dbReference type="Proteomes" id="UP000005947">
    <property type="component" value="Unassembled WGS sequence"/>
</dbReference>
<dbReference type="GO" id="GO:0055085">
    <property type="term" value="P:transmembrane transport"/>
    <property type="evidence" value="ECO:0007669"/>
    <property type="project" value="InterPro"/>
</dbReference>
<evidence type="ECO:0000256" key="3">
    <source>
        <dbReference type="ARBA" id="ARBA00022692"/>
    </source>
</evidence>